<comment type="caution">
    <text evidence="1">The sequence shown here is derived from an EMBL/GenBank/DDBJ whole genome shotgun (WGS) entry which is preliminary data.</text>
</comment>
<reference evidence="1" key="1">
    <citation type="journal article" date="2024" name="Gigascience">
        <title>Chromosome-level genome of the poultry shaft louse Menopon gallinae provides insight into the host-switching and adaptive evolution of parasitic lice.</title>
        <authorList>
            <person name="Xu Y."/>
            <person name="Ma L."/>
            <person name="Liu S."/>
            <person name="Liang Y."/>
            <person name="Liu Q."/>
            <person name="He Z."/>
            <person name="Tian L."/>
            <person name="Duan Y."/>
            <person name="Cai W."/>
            <person name="Li H."/>
            <person name="Song F."/>
        </authorList>
    </citation>
    <scope>NUCLEOTIDE SEQUENCE</scope>
    <source>
        <strain evidence="1">Cailab_2023a</strain>
    </source>
</reference>
<protein>
    <submittedName>
        <fullName evidence="1">Uncharacterized protein</fullName>
    </submittedName>
</protein>
<sequence>MDSPREFTVSTILVGATSGHGPVTRSFPGKIPFGHRSDAILDTVNLSCVGEESFRAAAAPGRTLRTASTEIMRCCSRLRFPVLDNFSRVTSALSRRDRNRSGIRMTNVGYRDGNGSTRVKNRDGKEQANFWLVLVRTLPKGARTTKTRLSSSIVSRFALYLPRKKASIRTM</sequence>
<gene>
    <name evidence="1" type="ORF">PYX00_000062</name>
</gene>
<evidence type="ECO:0000313" key="1">
    <source>
        <dbReference type="EMBL" id="KAL0278159.1"/>
    </source>
</evidence>
<dbReference type="AlphaFoldDB" id="A0AAW2I7J8"/>
<proteinExistence type="predicted"/>
<dbReference type="EMBL" id="JARGDH010000001">
    <property type="protein sequence ID" value="KAL0278159.1"/>
    <property type="molecule type" value="Genomic_DNA"/>
</dbReference>
<organism evidence="1">
    <name type="scientific">Menopon gallinae</name>
    <name type="common">poultry shaft louse</name>
    <dbReference type="NCBI Taxonomy" id="328185"/>
    <lineage>
        <taxon>Eukaryota</taxon>
        <taxon>Metazoa</taxon>
        <taxon>Ecdysozoa</taxon>
        <taxon>Arthropoda</taxon>
        <taxon>Hexapoda</taxon>
        <taxon>Insecta</taxon>
        <taxon>Pterygota</taxon>
        <taxon>Neoptera</taxon>
        <taxon>Paraneoptera</taxon>
        <taxon>Psocodea</taxon>
        <taxon>Troctomorpha</taxon>
        <taxon>Phthiraptera</taxon>
        <taxon>Amblycera</taxon>
        <taxon>Menoponidae</taxon>
        <taxon>Menopon</taxon>
    </lineage>
</organism>
<name>A0AAW2I7J8_9NEOP</name>
<accession>A0AAW2I7J8</accession>